<feature type="compositionally biased region" description="Basic residues" evidence="1">
    <location>
        <begin position="79"/>
        <end position="89"/>
    </location>
</feature>
<evidence type="ECO:0000256" key="2">
    <source>
        <dbReference type="SAM" id="Phobius"/>
    </source>
</evidence>
<keyword evidence="2" id="KW-1133">Transmembrane helix</keyword>
<protein>
    <submittedName>
        <fullName evidence="3">Uncharacterized protein</fullName>
    </submittedName>
</protein>
<keyword evidence="2" id="KW-0472">Membrane</keyword>
<feature type="region of interest" description="Disordered" evidence="1">
    <location>
        <begin position="79"/>
        <end position="136"/>
    </location>
</feature>
<dbReference type="RefSeq" id="WP_068016837.1">
    <property type="nucleotide sequence ID" value="NZ_QQAZ01000001.1"/>
</dbReference>
<comment type="caution">
    <text evidence="3">The sequence shown here is derived from an EMBL/GenBank/DDBJ whole genome shotgun (WGS) entry which is preliminary data.</text>
</comment>
<feature type="compositionally biased region" description="Basic and acidic residues" evidence="1">
    <location>
        <begin position="90"/>
        <end position="99"/>
    </location>
</feature>
<evidence type="ECO:0000313" key="3">
    <source>
        <dbReference type="EMBL" id="RDI55895.1"/>
    </source>
</evidence>
<keyword evidence="4" id="KW-1185">Reference proteome</keyword>
<proteinExistence type="predicted"/>
<evidence type="ECO:0000256" key="1">
    <source>
        <dbReference type="SAM" id="MobiDB-lite"/>
    </source>
</evidence>
<reference evidence="3 4" key="1">
    <citation type="submission" date="2018-07" db="EMBL/GenBank/DDBJ databases">
        <title>Genomic Encyclopedia of Type Strains, Phase IV (KMG-IV): sequencing the most valuable type-strain genomes for metagenomic binning, comparative biology and taxonomic classification.</title>
        <authorList>
            <person name="Goeker M."/>
        </authorList>
    </citation>
    <scope>NUCLEOTIDE SEQUENCE [LARGE SCALE GENOMIC DNA]</scope>
    <source>
        <strain evidence="3 4">DSM 44952</strain>
    </source>
</reference>
<dbReference type="Proteomes" id="UP000255355">
    <property type="component" value="Unassembled WGS sequence"/>
</dbReference>
<dbReference type="EMBL" id="QQAZ01000001">
    <property type="protein sequence ID" value="RDI55895.1"/>
    <property type="molecule type" value="Genomic_DNA"/>
</dbReference>
<sequence length="136" mass="14274">MIVLIGLIVLLAAVAVGVAAVSANLGDGHLLSPEFTVFDQSFAGSQGELFAVGAAIGAAGMLGLALVMAGALTSTRRNAKVRRELRRSRREATAARRTTEPMARPAAESPAWSWSRLFRRPAAGSPQTTRHARSHG</sequence>
<feature type="transmembrane region" description="Helical" evidence="2">
    <location>
        <begin position="49"/>
        <end position="73"/>
    </location>
</feature>
<keyword evidence="2" id="KW-0812">Transmembrane</keyword>
<dbReference type="AlphaFoldDB" id="A0A370HFV0"/>
<organism evidence="3 4">
    <name type="scientific">Nocardia mexicana</name>
    <dbReference type="NCBI Taxonomy" id="279262"/>
    <lineage>
        <taxon>Bacteria</taxon>
        <taxon>Bacillati</taxon>
        <taxon>Actinomycetota</taxon>
        <taxon>Actinomycetes</taxon>
        <taxon>Mycobacteriales</taxon>
        <taxon>Nocardiaceae</taxon>
        <taxon>Nocardia</taxon>
    </lineage>
</organism>
<gene>
    <name evidence="3" type="ORF">DFR68_101731</name>
</gene>
<accession>A0A370HFV0</accession>
<evidence type="ECO:0000313" key="4">
    <source>
        <dbReference type="Proteomes" id="UP000255355"/>
    </source>
</evidence>
<name>A0A370HFV0_9NOCA</name>